<dbReference type="PROSITE" id="PS51918">
    <property type="entry name" value="RADICAL_SAM"/>
    <property type="match status" value="1"/>
</dbReference>
<accession>A0A3E2B2Z4</accession>
<dbReference type="InterPro" id="IPR038135">
    <property type="entry name" value="Methylthiotransferase_N_sf"/>
</dbReference>
<protein>
    <submittedName>
        <fullName evidence="10">tRNA (N(6)-L-threonylcarbamoyladenosine(37)-C(2))-methylthiotransferase MtaB</fullName>
    </submittedName>
</protein>
<feature type="domain" description="MTTase N-terminal" evidence="8">
    <location>
        <begin position="1"/>
        <end position="112"/>
    </location>
</feature>
<dbReference type="PROSITE" id="PS51449">
    <property type="entry name" value="MTTASE_N"/>
    <property type="match status" value="1"/>
</dbReference>
<feature type="domain" description="Radical SAM core" evidence="9">
    <location>
        <begin position="137"/>
        <end position="367"/>
    </location>
</feature>
<dbReference type="RefSeq" id="WP_117142291.1">
    <property type="nucleotide sequence ID" value="NZ_QIML01000010.1"/>
</dbReference>
<evidence type="ECO:0000313" key="10">
    <source>
        <dbReference type="EMBL" id="RFT06408.1"/>
    </source>
</evidence>
<reference evidence="10 11" key="1">
    <citation type="submission" date="2018-07" db="EMBL/GenBank/DDBJ databases">
        <title>GABA Modulating Bacteria of the Human Gut Microbiota.</title>
        <authorList>
            <person name="Strandwitz P."/>
            <person name="Kim K.H."/>
            <person name="Terekhova D."/>
            <person name="Liu J.K."/>
            <person name="Sharma A."/>
            <person name="Levering J."/>
            <person name="Mcdonald D."/>
            <person name="Dietrich D."/>
            <person name="Ramadhar T.R."/>
            <person name="Lekbua A."/>
            <person name="Mroue N."/>
            <person name="Liston C."/>
            <person name="Stewart E.J."/>
            <person name="Dubin M.J."/>
            <person name="Zengler K."/>
            <person name="Knight R."/>
            <person name="Gilbert J.A."/>
            <person name="Clardy J."/>
            <person name="Lewis K."/>
        </authorList>
    </citation>
    <scope>NUCLEOTIDE SEQUENCE [LARGE SCALE GENOMIC DNA]</scope>
    <source>
        <strain evidence="10 11">KLE1738</strain>
    </source>
</reference>
<dbReference type="PROSITE" id="PS01278">
    <property type="entry name" value="MTTASE_RADICAL"/>
    <property type="match status" value="1"/>
</dbReference>
<evidence type="ECO:0000256" key="1">
    <source>
        <dbReference type="ARBA" id="ARBA00001966"/>
    </source>
</evidence>
<keyword evidence="5" id="KW-0479">Metal-binding</keyword>
<dbReference type="NCBIfam" id="TIGR00089">
    <property type="entry name" value="MiaB/RimO family radical SAM methylthiotransferase"/>
    <property type="match status" value="1"/>
</dbReference>
<dbReference type="InterPro" id="IPR023404">
    <property type="entry name" value="rSAM_horseshoe"/>
</dbReference>
<dbReference type="InterPro" id="IPR013848">
    <property type="entry name" value="Methylthiotransferase_N"/>
</dbReference>
<keyword evidence="11" id="KW-1185">Reference proteome</keyword>
<gene>
    <name evidence="10" type="ORF">DV520_07225</name>
</gene>
<dbReference type="NCBIfam" id="TIGR01579">
    <property type="entry name" value="MiaB-like-C"/>
    <property type="match status" value="1"/>
</dbReference>
<dbReference type="GO" id="GO:0051539">
    <property type="term" value="F:4 iron, 4 sulfur cluster binding"/>
    <property type="evidence" value="ECO:0007669"/>
    <property type="project" value="UniProtKB-KW"/>
</dbReference>
<dbReference type="InterPro" id="IPR058240">
    <property type="entry name" value="rSAM_sf"/>
</dbReference>
<dbReference type="Proteomes" id="UP000260649">
    <property type="component" value="Unassembled WGS sequence"/>
</dbReference>
<dbReference type="SFLD" id="SFLDG01082">
    <property type="entry name" value="B12-binding_domain_containing"/>
    <property type="match status" value="1"/>
</dbReference>
<dbReference type="AlphaFoldDB" id="A0A3E2B2Z4"/>
<name>A0A3E2B2Z4_9FIRM</name>
<dbReference type="SUPFAM" id="SSF102114">
    <property type="entry name" value="Radical SAM enzymes"/>
    <property type="match status" value="1"/>
</dbReference>
<evidence type="ECO:0000256" key="3">
    <source>
        <dbReference type="ARBA" id="ARBA00022679"/>
    </source>
</evidence>
<dbReference type="PANTHER" id="PTHR11918">
    <property type="entry name" value="RADICAL SAM PROTEINS"/>
    <property type="match status" value="1"/>
</dbReference>
<evidence type="ECO:0000256" key="6">
    <source>
        <dbReference type="ARBA" id="ARBA00023004"/>
    </source>
</evidence>
<dbReference type="GO" id="GO:0035598">
    <property type="term" value="F:tRNA (N(6)-L-threonylcarbamoyladenosine(37)-C(2))-methylthiotransferase activity"/>
    <property type="evidence" value="ECO:0007669"/>
    <property type="project" value="TreeGrafter"/>
</dbReference>
<evidence type="ECO:0000256" key="4">
    <source>
        <dbReference type="ARBA" id="ARBA00022691"/>
    </source>
</evidence>
<dbReference type="InterPro" id="IPR006467">
    <property type="entry name" value="MiaB-like_bact"/>
</dbReference>
<dbReference type="InterPro" id="IPR020612">
    <property type="entry name" value="Methylthiotransferase_CS"/>
</dbReference>
<dbReference type="Pfam" id="PF04055">
    <property type="entry name" value="Radical_SAM"/>
    <property type="match status" value="1"/>
</dbReference>
<keyword evidence="7" id="KW-0411">Iron-sulfur</keyword>
<comment type="cofactor">
    <cofactor evidence="1">
        <name>[4Fe-4S] cluster</name>
        <dbReference type="ChEBI" id="CHEBI:49883"/>
    </cofactor>
</comment>
<dbReference type="EMBL" id="QQRQ01000010">
    <property type="protein sequence ID" value="RFT06408.1"/>
    <property type="molecule type" value="Genomic_DNA"/>
</dbReference>
<sequence length="433" mass="47643">MRVAIHTLGCKVNQYESQAMEELLRARGHSLVPFEAQADVYLINSCTVTATSDKKSRQAVRQARKRAPGALVALCGCYPQVSPEAARQLEADLIGGSGDRRGFLDLLEQLARTREKAVALDDPFRRRVFEALPAGGLEGRTRAMLKVEDGCTNFCAYCIIPYARGAVRSLPVEQAAAQARDLAEAGYRELVLTGIELSAYGRDLPERPGLAALIAQVCRAVPGMRVRLGSLEPRTVTEDFCAQLAGLPNLCPHFHLSLQSGCDATLARMKRRYTTERYLESVGLLRRHFDRPALTTDLIVGFPGETEGEFAQTLSFLQTCAFAQMHIFPYSRRQGTPAAGMPGQIPNGEKARRAHQGAELARAMEKSWLSSWMGQRVAVLFEEEKDGFWRGYTPQYIEVRGKGENLHNRVCPVTLTAVGEGVAFGVVTEEEAP</sequence>
<dbReference type="SMART" id="SM00729">
    <property type="entry name" value="Elp3"/>
    <property type="match status" value="1"/>
</dbReference>
<keyword evidence="4" id="KW-0949">S-adenosyl-L-methionine</keyword>
<dbReference type="InterPro" id="IPR005839">
    <property type="entry name" value="Methylthiotransferase"/>
</dbReference>
<dbReference type="InterPro" id="IPR006638">
    <property type="entry name" value="Elp3/MiaA/NifB-like_rSAM"/>
</dbReference>
<proteinExistence type="predicted"/>
<dbReference type="FunFam" id="3.80.30.20:FF:000001">
    <property type="entry name" value="tRNA-2-methylthio-N(6)-dimethylallyladenosine synthase 2"/>
    <property type="match status" value="1"/>
</dbReference>
<dbReference type="OrthoDB" id="9805215at2"/>
<keyword evidence="6" id="KW-0408">Iron</keyword>
<dbReference type="Gene3D" id="3.80.30.20">
    <property type="entry name" value="tm_1862 like domain"/>
    <property type="match status" value="1"/>
</dbReference>
<dbReference type="SFLD" id="SFLDG01061">
    <property type="entry name" value="methylthiotransferase"/>
    <property type="match status" value="1"/>
</dbReference>
<keyword evidence="2" id="KW-0004">4Fe-4S</keyword>
<dbReference type="Pfam" id="PF00919">
    <property type="entry name" value="UPF0004"/>
    <property type="match status" value="1"/>
</dbReference>
<evidence type="ECO:0000256" key="2">
    <source>
        <dbReference type="ARBA" id="ARBA00022485"/>
    </source>
</evidence>
<dbReference type="GO" id="GO:0046872">
    <property type="term" value="F:metal ion binding"/>
    <property type="evidence" value="ECO:0007669"/>
    <property type="project" value="UniProtKB-KW"/>
</dbReference>
<dbReference type="SFLD" id="SFLDS00029">
    <property type="entry name" value="Radical_SAM"/>
    <property type="match status" value="1"/>
</dbReference>
<dbReference type="InterPro" id="IPR007197">
    <property type="entry name" value="rSAM"/>
</dbReference>
<comment type="caution">
    <text evidence="10">The sequence shown here is derived from an EMBL/GenBank/DDBJ whole genome shotgun (WGS) entry which is preliminary data.</text>
</comment>
<keyword evidence="3 10" id="KW-0808">Transferase</keyword>
<organism evidence="10 11">
    <name type="scientific">Evtepia gabavorous</name>
    <dbReference type="NCBI Taxonomy" id="2211183"/>
    <lineage>
        <taxon>Bacteria</taxon>
        <taxon>Bacillati</taxon>
        <taxon>Bacillota</taxon>
        <taxon>Clostridia</taxon>
        <taxon>Eubacteriales</taxon>
        <taxon>Evtepia</taxon>
    </lineage>
</organism>
<evidence type="ECO:0000313" key="11">
    <source>
        <dbReference type="Proteomes" id="UP000260649"/>
    </source>
</evidence>
<evidence type="ECO:0000259" key="8">
    <source>
        <dbReference type="PROSITE" id="PS51449"/>
    </source>
</evidence>
<dbReference type="GeneID" id="97995519"/>
<evidence type="ECO:0000256" key="5">
    <source>
        <dbReference type="ARBA" id="ARBA00022723"/>
    </source>
</evidence>
<dbReference type="PANTHER" id="PTHR11918:SF45">
    <property type="entry name" value="THREONYLCARBAMOYLADENOSINE TRNA METHYLTHIOTRANSFERASE"/>
    <property type="match status" value="1"/>
</dbReference>
<dbReference type="Gene3D" id="3.40.50.12160">
    <property type="entry name" value="Methylthiotransferase, N-terminal domain"/>
    <property type="match status" value="1"/>
</dbReference>
<dbReference type="CDD" id="cd01335">
    <property type="entry name" value="Radical_SAM"/>
    <property type="match status" value="1"/>
</dbReference>
<evidence type="ECO:0000256" key="7">
    <source>
        <dbReference type="ARBA" id="ARBA00023014"/>
    </source>
</evidence>
<evidence type="ECO:0000259" key="9">
    <source>
        <dbReference type="PROSITE" id="PS51918"/>
    </source>
</evidence>